<dbReference type="AlphaFoldDB" id="A0A1Z4V255"/>
<keyword evidence="2" id="KW-1185">Reference proteome</keyword>
<dbReference type="KEGG" id="dcm:NIES806_18030"/>
<organism evidence="1 2">
    <name type="scientific">Dolichospermum compactum NIES-806</name>
    <dbReference type="NCBI Taxonomy" id="1973481"/>
    <lineage>
        <taxon>Bacteria</taxon>
        <taxon>Bacillati</taxon>
        <taxon>Cyanobacteriota</taxon>
        <taxon>Cyanophyceae</taxon>
        <taxon>Nostocales</taxon>
        <taxon>Aphanizomenonaceae</taxon>
        <taxon>Dolichospermum</taxon>
        <taxon>Dolichospermum compactum</taxon>
    </lineage>
</organism>
<reference evidence="1 2" key="1">
    <citation type="submission" date="2017-06" db="EMBL/GenBank/DDBJ databases">
        <title>Genome sequencing of cyanobaciteial culture collection at National Institute for Environmental Studies (NIES).</title>
        <authorList>
            <person name="Hirose Y."/>
            <person name="Shimura Y."/>
            <person name="Fujisawa T."/>
            <person name="Nakamura Y."/>
            <person name="Kawachi M."/>
        </authorList>
    </citation>
    <scope>NUCLEOTIDE SEQUENCE [LARGE SCALE GENOMIC DNA]</scope>
    <source>
        <strain evidence="1 2">NIES-806</strain>
    </source>
</reference>
<name>A0A1Z4V255_9CYAN</name>
<dbReference type="EMBL" id="AP018316">
    <property type="protein sequence ID" value="BAZ85600.1"/>
    <property type="molecule type" value="Genomic_DNA"/>
</dbReference>
<accession>A0A1Z4V255</accession>
<evidence type="ECO:0000313" key="1">
    <source>
        <dbReference type="EMBL" id="BAZ85600.1"/>
    </source>
</evidence>
<dbReference type="Proteomes" id="UP000218702">
    <property type="component" value="Chromosome"/>
</dbReference>
<evidence type="ECO:0000313" key="2">
    <source>
        <dbReference type="Proteomes" id="UP000218702"/>
    </source>
</evidence>
<gene>
    <name evidence="1" type="ORF">NIES806_18030</name>
</gene>
<protein>
    <submittedName>
        <fullName evidence="1">Uncharacterized protein</fullName>
    </submittedName>
</protein>
<sequence length="71" mass="7994">MTLTVICLARVWSFWSESYSPLSGLSGFILQVAGVIVLAKERETFANVNDGKDRNNKEEIIAMLRFMLVVD</sequence>
<proteinExistence type="predicted"/>